<name>A0ABQ3GM73_9GAMM</name>
<dbReference type="EMBL" id="BMZR01000001">
    <property type="protein sequence ID" value="GHD25605.1"/>
    <property type="molecule type" value="Genomic_DNA"/>
</dbReference>
<keyword evidence="3" id="KW-1185">Reference proteome</keyword>
<evidence type="ECO:0000313" key="3">
    <source>
        <dbReference type="Proteomes" id="UP000610203"/>
    </source>
</evidence>
<evidence type="ECO:0000313" key="2">
    <source>
        <dbReference type="EMBL" id="GHD25605.1"/>
    </source>
</evidence>
<protein>
    <recommendedName>
        <fullName evidence="4">Phage tail assembly protein</fullName>
    </recommendedName>
</protein>
<sequence length="136" mass="14437">MSKDTSAATIEELKEKDDATAPPALPINPDIETVEFDNPIIRGNLTIAEVNINKPKTGALRGLSLADLLKLDVDTVIKLVPRVSTPPLTENEVAALDPADFLSISTAVVGFFASKDQRAKARQEAETAKAEASPTA</sequence>
<dbReference type="Proteomes" id="UP000610203">
    <property type="component" value="Unassembled WGS sequence"/>
</dbReference>
<feature type="region of interest" description="Disordered" evidence="1">
    <location>
        <begin position="1"/>
        <end position="28"/>
    </location>
</feature>
<dbReference type="RefSeq" id="WP_189580266.1">
    <property type="nucleotide sequence ID" value="NZ_BMZR01000001.1"/>
</dbReference>
<organism evidence="2 3">
    <name type="scientific">Psychrobacter glaciei</name>
    <dbReference type="NCBI Taxonomy" id="619771"/>
    <lineage>
        <taxon>Bacteria</taxon>
        <taxon>Pseudomonadati</taxon>
        <taxon>Pseudomonadota</taxon>
        <taxon>Gammaproteobacteria</taxon>
        <taxon>Moraxellales</taxon>
        <taxon>Moraxellaceae</taxon>
        <taxon>Psychrobacter</taxon>
    </lineage>
</organism>
<evidence type="ECO:0008006" key="4">
    <source>
        <dbReference type="Google" id="ProtNLM"/>
    </source>
</evidence>
<accession>A0ABQ3GM73</accession>
<reference evidence="3" key="1">
    <citation type="journal article" date="2019" name="Int. J. Syst. Evol. Microbiol.">
        <title>The Global Catalogue of Microorganisms (GCM) 10K type strain sequencing project: providing services to taxonomists for standard genome sequencing and annotation.</title>
        <authorList>
            <consortium name="The Broad Institute Genomics Platform"/>
            <consortium name="The Broad Institute Genome Sequencing Center for Infectious Disease"/>
            <person name="Wu L."/>
            <person name="Ma J."/>
        </authorList>
    </citation>
    <scope>NUCLEOTIDE SEQUENCE [LARGE SCALE GENOMIC DNA]</scope>
    <source>
        <strain evidence="3">KCTC 42280</strain>
    </source>
</reference>
<proteinExistence type="predicted"/>
<gene>
    <name evidence="2" type="ORF">GCM10016272_01630</name>
</gene>
<dbReference type="Pfam" id="PF10109">
    <property type="entry name" value="Phage_TAC_7"/>
    <property type="match status" value="1"/>
</dbReference>
<evidence type="ECO:0000256" key="1">
    <source>
        <dbReference type="SAM" id="MobiDB-lite"/>
    </source>
</evidence>
<comment type="caution">
    <text evidence="2">The sequence shown here is derived from an EMBL/GenBank/DDBJ whole genome shotgun (WGS) entry which is preliminary data.</text>
</comment>
<dbReference type="InterPro" id="IPR019289">
    <property type="entry name" value="Phage_tail_E/E"/>
</dbReference>